<name>A0A673KAM3_9TELE</name>
<dbReference type="AlphaFoldDB" id="A0A673KAM3"/>
<dbReference type="Proteomes" id="UP000472270">
    <property type="component" value="Unassembled WGS sequence"/>
</dbReference>
<dbReference type="Gene3D" id="2.60.490.10">
    <property type="entry name" value="atp-gated p2x4 ion channel domain"/>
    <property type="match status" value="1"/>
</dbReference>
<evidence type="ECO:0000256" key="3">
    <source>
        <dbReference type="ARBA" id="ARBA00022448"/>
    </source>
</evidence>
<dbReference type="PANTHER" id="PTHR10125:SF12">
    <property type="entry name" value="P2X PURINOCEPTOR 5"/>
    <property type="match status" value="1"/>
</dbReference>
<keyword evidence="12" id="KW-1185">Reference proteome</keyword>
<keyword evidence="5 10" id="KW-1133">Transmembrane helix</keyword>
<reference evidence="11" key="1">
    <citation type="submission" date="2025-08" db="UniProtKB">
        <authorList>
            <consortium name="Ensembl"/>
        </authorList>
    </citation>
    <scope>IDENTIFICATION</scope>
</reference>
<evidence type="ECO:0000313" key="12">
    <source>
        <dbReference type="Proteomes" id="UP000472270"/>
    </source>
</evidence>
<evidence type="ECO:0000256" key="6">
    <source>
        <dbReference type="ARBA" id="ARBA00023065"/>
    </source>
</evidence>
<dbReference type="GO" id="GO:0012505">
    <property type="term" value="C:endomembrane system"/>
    <property type="evidence" value="ECO:0007669"/>
    <property type="project" value="UniProtKB-SubCell"/>
</dbReference>
<keyword evidence="8" id="KW-1071">Ligand-gated ion channel</keyword>
<dbReference type="GO" id="GO:0004931">
    <property type="term" value="F:extracellularly ATP-gated monoatomic cation channel activity"/>
    <property type="evidence" value="ECO:0007669"/>
    <property type="project" value="TreeGrafter"/>
</dbReference>
<dbReference type="GO" id="GO:0005886">
    <property type="term" value="C:plasma membrane"/>
    <property type="evidence" value="ECO:0007669"/>
    <property type="project" value="TreeGrafter"/>
</dbReference>
<evidence type="ECO:0000256" key="7">
    <source>
        <dbReference type="ARBA" id="ARBA00023136"/>
    </source>
</evidence>
<comment type="subcellular location">
    <subcellularLocation>
        <location evidence="1">Endomembrane system</location>
    </subcellularLocation>
</comment>
<dbReference type="Pfam" id="PF00864">
    <property type="entry name" value="P2X_receptor"/>
    <property type="match status" value="1"/>
</dbReference>
<dbReference type="InterPro" id="IPR027309">
    <property type="entry name" value="P2X_extracellular_dom_sf"/>
</dbReference>
<evidence type="ECO:0000256" key="1">
    <source>
        <dbReference type="ARBA" id="ARBA00004308"/>
    </source>
</evidence>
<evidence type="ECO:0000256" key="8">
    <source>
        <dbReference type="ARBA" id="ARBA00023286"/>
    </source>
</evidence>
<keyword evidence="3" id="KW-0813">Transport</keyword>
<evidence type="ECO:0000313" key="11">
    <source>
        <dbReference type="Ensembl" id="ENSSRHP00000061442.1"/>
    </source>
</evidence>
<reference evidence="11" key="2">
    <citation type="submission" date="2025-09" db="UniProtKB">
        <authorList>
            <consortium name="Ensembl"/>
        </authorList>
    </citation>
    <scope>IDENTIFICATION</scope>
</reference>
<dbReference type="InterPro" id="IPR059116">
    <property type="entry name" value="P2X_receptor"/>
</dbReference>
<protein>
    <submittedName>
        <fullName evidence="11">Uncharacterized protein</fullName>
    </submittedName>
</protein>
<evidence type="ECO:0000256" key="5">
    <source>
        <dbReference type="ARBA" id="ARBA00022989"/>
    </source>
</evidence>
<evidence type="ECO:0000256" key="2">
    <source>
        <dbReference type="ARBA" id="ARBA00009848"/>
    </source>
</evidence>
<dbReference type="GO" id="GO:0070588">
    <property type="term" value="P:calcium ion transmembrane transport"/>
    <property type="evidence" value="ECO:0007669"/>
    <property type="project" value="TreeGrafter"/>
</dbReference>
<evidence type="ECO:0000256" key="4">
    <source>
        <dbReference type="ARBA" id="ARBA00022692"/>
    </source>
</evidence>
<feature type="transmembrane region" description="Helical" evidence="10">
    <location>
        <begin position="247"/>
        <end position="266"/>
    </location>
</feature>
<keyword evidence="7 10" id="KW-0472">Membrane</keyword>
<keyword evidence="4 10" id="KW-0812">Transmembrane</keyword>
<proteinExistence type="inferred from homology"/>
<comment type="similarity">
    <text evidence="2">Belongs to the P2X receptor family.</text>
</comment>
<organism evidence="11 12">
    <name type="scientific">Sinocyclocheilus rhinocerous</name>
    <dbReference type="NCBI Taxonomy" id="307959"/>
    <lineage>
        <taxon>Eukaryota</taxon>
        <taxon>Metazoa</taxon>
        <taxon>Chordata</taxon>
        <taxon>Craniata</taxon>
        <taxon>Vertebrata</taxon>
        <taxon>Euteleostomi</taxon>
        <taxon>Actinopterygii</taxon>
        <taxon>Neopterygii</taxon>
        <taxon>Teleostei</taxon>
        <taxon>Ostariophysi</taxon>
        <taxon>Cypriniformes</taxon>
        <taxon>Cyprinidae</taxon>
        <taxon>Cyprininae</taxon>
        <taxon>Sinocyclocheilus</taxon>
    </lineage>
</organism>
<evidence type="ECO:0000256" key="10">
    <source>
        <dbReference type="SAM" id="Phobius"/>
    </source>
</evidence>
<dbReference type="GO" id="GO:0098794">
    <property type="term" value="C:postsynapse"/>
    <property type="evidence" value="ECO:0007669"/>
    <property type="project" value="GOC"/>
</dbReference>
<keyword evidence="6" id="KW-0406">Ion transport</keyword>
<keyword evidence="9" id="KW-0407">Ion channel</keyword>
<accession>A0A673KAM3</accession>
<dbReference type="Ensembl" id="ENSSRHT00000063144.1">
    <property type="protein sequence ID" value="ENSSRHP00000061442.1"/>
    <property type="gene ID" value="ENSSRHG00000030687.1"/>
</dbReference>
<evidence type="ECO:0000256" key="9">
    <source>
        <dbReference type="ARBA" id="ARBA00023303"/>
    </source>
</evidence>
<dbReference type="PANTHER" id="PTHR10125">
    <property type="entry name" value="P2X PURINOCEPTOR"/>
    <property type="match status" value="1"/>
</dbReference>
<sequence>SREVSENLFSFSFRHSFTKFLCLLGISCSMAKSNSSCRKQTDLCMKSADCKITSVKCEEMLIIKFCFQGENFLTLITNFIETTNQTLGNCPEVRQKFSLHHLLKLLQSTSDASMGNEYKPYQMENRKLHLKSCLYDEIAYPYCSIFQLGAIVNKTGHKFEEMGGTILIEWPCDLDKEDSNCRPHYSFVRLGNSSEIVAYNFRFAHYSTDAAGQKRKKHFTECMEFIYIMVFGTVCDSNAKDIRARKFSIIPTIISIASALTLMAAVSI</sequence>